<keyword evidence="1" id="KW-0812">Transmembrane</keyword>
<protein>
    <recommendedName>
        <fullName evidence="5">Immunoglobulin subtype domain-containing protein</fullName>
    </recommendedName>
</protein>
<gene>
    <name evidence="3" type="ORF">PFLUV_G00273470</name>
</gene>
<feature type="chain" id="PRO_5025661840" description="Immunoglobulin subtype domain-containing protein" evidence="2">
    <location>
        <begin position="18"/>
        <end position="223"/>
    </location>
</feature>
<evidence type="ECO:0000313" key="3">
    <source>
        <dbReference type="EMBL" id="KAF1371833.1"/>
    </source>
</evidence>
<feature type="signal peptide" evidence="2">
    <location>
        <begin position="1"/>
        <end position="17"/>
    </location>
</feature>
<sequence>MAKWTPCFFLLLPLTVCFDSEVTLVKTIGREPDVTPICTNTTLSPITLLVCKIRTEMSGGEECRLLYRYGQDFENQCDSRFTLMMVNQTVFLHLTSLTPVDSGNHTCECTHPEGTYILHLNITVEEDGDANSYNTTQMQIVSTLIGVTIVITITAVIFGCIYRSMRHGKQPQPLSSHPNTEPEDIEPYSTFMQRESGLYSTVNVCTTNNTNMSSTEDTHAGHV</sequence>
<dbReference type="AlphaFoldDB" id="A0A6A5E7K4"/>
<keyword evidence="2" id="KW-0732">Signal</keyword>
<evidence type="ECO:0008006" key="5">
    <source>
        <dbReference type="Google" id="ProtNLM"/>
    </source>
</evidence>
<proteinExistence type="predicted"/>
<accession>A0A6A5E7K4</accession>
<dbReference type="Gene3D" id="2.60.40.10">
    <property type="entry name" value="Immunoglobulins"/>
    <property type="match status" value="1"/>
</dbReference>
<dbReference type="EMBL" id="VHII01000024">
    <property type="protein sequence ID" value="KAF1371833.1"/>
    <property type="molecule type" value="Genomic_DNA"/>
</dbReference>
<organism evidence="3 4">
    <name type="scientific">Perca fluviatilis</name>
    <name type="common">European perch</name>
    <dbReference type="NCBI Taxonomy" id="8168"/>
    <lineage>
        <taxon>Eukaryota</taxon>
        <taxon>Metazoa</taxon>
        <taxon>Chordata</taxon>
        <taxon>Craniata</taxon>
        <taxon>Vertebrata</taxon>
        <taxon>Euteleostomi</taxon>
        <taxon>Actinopterygii</taxon>
        <taxon>Neopterygii</taxon>
        <taxon>Teleostei</taxon>
        <taxon>Neoteleostei</taxon>
        <taxon>Acanthomorphata</taxon>
        <taxon>Eupercaria</taxon>
        <taxon>Perciformes</taxon>
        <taxon>Percoidei</taxon>
        <taxon>Percidae</taxon>
        <taxon>Percinae</taxon>
        <taxon>Perca</taxon>
    </lineage>
</organism>
<keyword evidence="1" id="KW-1133">Transmembrane helix</keyword>
<dbReference type="Proteomes" id="UP000465112">
    <property type="component" value="Chromosome 24"/>
</dbReference>
<reference evidence="3 4" key="1">
    <citation type="submission" date="2019-06" db="EMBL/GenBank/DDBJ databases">
        <title>A chromosome-scale genome assembly of the European perch, Perca fluviatilis.</title>
        <authorList>
            <person name="Roques C."/>
            <person name="Zahm M."/>
            <person name="Cabau C."/>
            <person name="Klopp C."/>
            <person name="Bouchez O."/>
            <person name="Donnadieu C."/>
            <person name="Kuhl H."/>
            <person name="Gislard M."/>
            <person name="Guendouz S."/>
            <person name="Journot L."/>
            <person name="Haffray P."/>
            <person name="Bestin A."/>
            <person name="Morvezen R."/>
            <person name="Feron R."/>
            <person name="Wen M."/>
            <person name="Jouanno E."/>
            <person name="Herpin A."/>
            <person name="Schartl M."/>
            <person name="Postlethwait J."/>
            <person name="Schaerlinger B."/>
            <person name="Chardard D."/>
            <person name="Lecocq T."/>
            <person name="Poncet C."/>
            <person name="Jaffrelo L."/>
            <person name="Lampietro C."/>
            <person name="Guiguen Y."/>
        </authorList>
    </citation>
    <scope>NUCLEOTIDE SEQUENCE [LARGE SCALE GENOMIC DNA]</scope>
    <source>
        <tissue evidence="3">Blood</tissue>
    </source>
</reference>
<name>A0A6A5E7K4_PERFL</name>
<dbReference type="InterPro" id="IPR036179">
    <property type="entry name" value="Ig-like_dom_sf"/>
</dbReference>
<feature type="transmembrane region" description="Helical" evidence="1">
    <location>
        <begin position="140"/>
        <end position="162"/>
    </location>
</feature>
<dbReference type="InterPro" id="IPR013783">
    <property type="entry name" value="Ig-like_fold"/>
</dbReference>
<keyword evidence="1" id="KW-0472">Membrane</keyword>
<comment type="caution">
    <text evidence="3">The sequence shown here is derived from an EMBL/GenBank/DDBJ whole genome shotgun (WGS) entry which is preliminary data.</text>
</comment>
<evidence type="ECO:0000313" key="4">
    <source>
        <dbReference type="Proteomes" id="UP000465112"/>
    </source>
</evidence>
<keyword evidence="4" id="KW-1185">Reference proteome</keyword>
<dbReference type="SUPFAM" id="SSF48726">
    <property type="entry name" value="Immunoglobulin"/>
    <property type="match status" value="1"/>
</dbReference>
<evidence type="ECO:0000256" key="2">
    <source>
        <dbReference type="SAM" id="SignalP"/>
    </source>
</evidence>
<evidence type="ECO:0000256" key="1">
    <source>
        <dbReference type="SAM" id="Phobius"/>
    </source>
</evidence>